<name>A0A0C2Y287_HEBCY</name>
<reference evidence="1 2" key="1">
    <citation type="submission" date="2014-04" db="EMBL/GenBank/DDBJ databases">
        <authorList>
            <consortium name="DOE Joint Genome Institute"/>
            <person name="Kuo A."/>
            <person name="Gay G."/>
            <person name="Dore J."/>
            <person name="Kohler A."/>
            <person name="Nagy L.G."/>
            <person name="Floudas D."/>
            <person name="Copeland A."/>
            <person name="Barry K.W."/>
            <person name="Cichocki N."/>
            <person name="Veneault-Fourrey C."/>
            <person name="LaButti K."/>
            <person name="Lindquist E.A."/>
            <person name="Lipzen A."/>
            <person name="Lundell T."/>
            <person name="Morin E."/>
            <person name="Murat C."/>
            <person name="Sun H."/>
            <person name="Tunlid A."/>
            <person name="Henrissat B."/>
            <person name="Grigoriev I.V."/>
            <person name="Hibbett D.S."/>
            <person name="Martin F."/>
            <person name="Nordberg H.P."/>
            <person name="Cantor M.N."/>
            <person name="Hua S.X."/>
        </authorList>
    </citation>
    <scope>NUCLEOTIDE SEQUENCE [LARGE SCALE GENOMIC DNA]</scope>
    <source>
        <strain evidence="2">h7</strain>
    </source>
</reference>
<protein>
    <submittedName>
        <fullName evidence="1">Uncharacterized protein</fullName>
    </submittedName>
</protein>
<proteinExistence type="predicted"/>
<evidence type="ECO:0000313" key="1">
    <source>
        <dbReference type="EMBL" id="KIM35202.1"/>
    </source>
</evidence>
<keyword evidence="2" id="KW-1185">Reference proteome</keyword>
<dbReference type="EMBL" id="KN831827">
    <property type="protein sequence ID" value="KIM35202.1"/>
    <property type="molecule type" value="Genomic_DNA"/>
</dbReference>
<dbReference type="HOGENOM" id="CLU_842139_0_0_1"/>
<accession>A0A0C2Y287</accession>
<dbReference type="AlphaFoldDB" id="A0A0C2Y287"/>
<reference evidence="2" key="2">
    <citation type="submission" date="2015-01" db="EMBL/GenBank/DDBJ databases">
        <title>Evolutionary Origins and Diversification of the Mycorrhizal Mutualists.</title>
        <authorList>
            <consortium name="DOE Joint Genome Institute"/>
            <consortium name="Mycorrhizal Genomics Consortium"/>
            <person name="Kohler A."/>
            <person name="Kuo A."/>
            <person name="Nagy L.G."/>
            <person name="Floudas D."/>
            <person name="Copeland A."/>
            <person name="Barry K.W."/>
            <person name="Cichocki N."/>
            <person name="Veneault-Fourrey C."/>
            <person name="LaButti K."/>
            <person name="Lindquist E.A."/>
            <person name="Lipzen A."/>
            <person name="Lundell T."/>
            <person name="Morin E."/>
            <person name="Murat C."/>
            <person name="Riley R."/>
            <person name="Ohm R."/>
            <person name="Sun H."/>
            <person name="Tunlid A."/>
            <person name="Henrissat B."/>
            <person name="Grigoriev I.V."/>
            <person name="Hibbett D.S."/>
            <person name="Martin F."/>
        </authorList>
    </citation>
    <scope>NUCLEOTIDE SEQUENCE [LARGE SCALE GENOMIC DNA]</scope>
    <source>
        <strain evidence="2">h7</strain>
    </source>
</reference>
<dbReference type="Proteomes" id="UP000053424">
    <property type="component" value="Unassembled WGS sequence"/>
</dbReference>
<sequence>MLFFRMQEAGEAQERIDILVSRARVALHVWKAFRRRDERLYKYFAKHLEAETRLAARVLGYSHLIGWNIEYSQFYADLCVAFHFGQDKDKRSVHLGAFDLQTSYKNPSRSLEVYVNPWWIIQIDKPFGDDQWSRAVSVYRKQTTSTFTWRYSRFYDILKRATLTLNTLVGELSLGHDMDIFALALEETELRVEALEVFFFLEASLSTAITLETGTKAQAVVFMLASRARAALRANPKTQDWSRSMKEEIWNSLEMIGQFWLAGWRFNIPRFYRWVALEGDKSRRKTSPDLHPTEVTKELSSYSNAWWVTGGQKLAGVEEILSLDCSKARN</sequence>
<organism evidence="1 2">
    <name type="scientific">Hebeloma cylindrosporum</name>
    <dbReference type="NCBI Taxonomy" id="76867"/>
    <lineage>
        <taxon>Eukaryota</taxon>
        <taxon>Fungi</taxon>
        <taxon>Dikarya</taxon>
        <taxon>Basidiomycota</taxon>
        <taxon>Agaricomycotina</taxon>
        <taxon>Agaricomycetes</taxon>
        <taxon>Agaricomycetidae</taxon>
        <taxon>Agaricales</taxon>
        <taxon>Agaricineae</taxon>
        <taxon>Hymenogastraceae</taxon>
        <taxon>Hebeloma</taxon>
    </lineage>
</organism>
<gene>
    <name evidence="1" type="ORF">M413DRAFT_32668</name>
</gene>
<evidence type="ECO:0000313" key="2">
    <source>
        <dbReference type="Proteomes" id="UP000053424"/>
    </source>
</evidence>